<dbReference type="OrthoDB" id="685663at2759"/>
<dbReference type="Gramene" id="TVU44460">
    <property type="protein sequence ID" value="TVU44460"/>
    <property type="gene ID" value="EJB05_03903"/>
</dbReference>
<dbReference type="Pfam" id="PF07762">
    <property type="entry name" value="DUF1618"/>
    <property type="match status" value="1"/>
</dbReference>
<evidence type="ECO:0000256" key="1">
    <source>
        <dbReference type="SAM" id="MobiDB-lite"/>
    </source>
</evidence>
<evidence type="ECO:0000259" key="2">
    <source>
        <dbReference type="Pfam" id="PF07762"/>
    </source>
</evidence>
<comment type="caution">
    <text evidence="3">The sequence shown here is derived from an EMBL/GenBank/DDBJ whole genome shotgun (WGS) entry which is preliminary data.</text>
</comment>
<feature type="non-terminal residue" evidence="3">
    <location>
        <position position="1"/>
    </location>
</feature>
<dbReference type="InterPro" id="IPR011676">
    <property type="entry name" value="DUF1618"/>
</dbReference>
<name>A0A5J9WAQ3_9POAL</name>
<accession>A0A5J9WAQ3</accession>
<organism evidence="3 4">
    <name type="scientific">Eragrostis curvula</name>
    <name type="common">weeping love grass</name>
    <dbReference type="NCBI Taxonomy" id="38414"/>
    <lineage>
        <taxon>Eukaryota</taxon>
        <taxon>Viridiplantae</taxon>
        <taxon>Streptophyta</taxon>
        <taxon>Embryophyta</taxon>
        <taxon>Tracheophyta</taxon>
        <taxon>Spermatophyta</taxon>
        <taxon>Magnoliopsida</taxon>
        <taxon>Liliopsida</taxon>
        <taxon>Poales</taxon>
        <taxon>Poaceae</taxon>
        <taxon>PACMAD clade</taxon>
        <taxon>Chloridoideae</taxon>
        <taxon>Eragrostideae</taxon>
        <taxon>Eragrostidinae</taxon>
        <taxon>Eragrostis</taxon>
    </lineage>
</organism>
<dbReference type="EMBL" id="RWGY01000004">
    <property type="protein sequence ID" value="TVU44460.1"/>
    <property type="molecule type" value="Genomic_DNA"/>
</dbReference>
<proteinExistence type="predicted"/>
<dbReference type="AlphaFoldDB" id="A0A5J9WAQ3"/>
<reference evidence="3 4" key="1">
    <citation type="journal article" date="2019" name="Sci. Rep.">
        <title>A high-quality genome of Eragrostis curvula grass provides insights into Poaceae evolution and supports new strategies to enhance forage quality.</title>
        <authorList>
            <person name="Carballo J."/>
            <person name="Santos B.A.C.M."/>
            <person name="Zappacosta D."/>
            <person name="Garbus I."/>
            <person name="Selva J.P."/>
            <person name="Gallo C.A."/>
            <person name="Diaz A."/>
            <person name="Albertini E."/>
            <person name="Caccamo M."/>
            <person name="Echenique V."/>
        </authorList>
    </citation>
    <scope>NUCLEOTIDE SEQUENCE [LARGE SCALE GENOMIC DNA]</scope>
    <source>
        <strain evidence="4">cv. Victoria</strain>
        <tissue evidence="3">Leaf</tissue>
    </source>
</reference>
<sequence length="429" mass="47213">MEPQALPGAATSSHNDETSTKNEEISFPPWVMLDCLLCRPGGDDDGSIGCAALAYCRTSTGDDIGVGFSAAAPTLTSRLILHFRSSSSSSPTTSPYDDSPKLHRNAILLRFDFTFALHDPVSEEFFVYQASPTRLVKLPACSHRLINPEMGKNIGIVCRENADDVGGGELEFAVAHLTVNQTETLQTACPVKAKLCFMRSSTTCPWRTTKCVPIRHGEGHGDALVWWETDAVVPFGDSAIGWVDYLRGGILFCDDVFSADPELRYVPLPVHPYDGDCDPVMDGRVHQFAYRRVCVTTNDDGAPSIKFVDVAPIPDQSRRPAGITSWTLSGDRRTWVEDGRIDVVDFLALAKRHGLPCVLPEFPVVDVKEPNIIYCVMREGDRPRSAWEECFSRESALARGRQAVMVAVDMSNKTLLDTRCILTQRARAS</sequence>
<feature type="region of interest" description="Disordered" evidence="1">
    <location>
        <begin position="1"/>
        <end position="22"/>
    </location>
</feature>
<gene>
    <name evidence="3" type="ORF">EJB05_03903</name>
</gene>
<dbReference type="Proteomes" id="UP000324897">
    <property type="component" value="Chromosome 5"/>
</dbReference>
<dbReference type="PANTHER" id="PTHR33074:SF109">
    <property type="entry name" value="OS01G0601950 PROTEIN"/>
    <property type="match status" value="1"/>
</dbReference>
<evidence type="ECO:0000313" key="4">
    <source>
        <dbReference type="Proteomes" id="UP000324897"/>
    </source>
</evidence>
<keyword evidence="4" id="KW-1185">Reference proteome</keyword>
<protein>
    <recommendedName>
        <fullName evidence="2">DUF1618 domain-containing protein</fullName>
    </recommendedName>
</protein>
<dbReference type="PANTHER" id="PTHR33074">
    <property type="entry name" value="EXPRESSED PROTEIN-RELATED"/>
    <property type="match status" value="1"/>
</dbReference>
<feature type="domain" description="DUF1618" evidence="2">
    <location>
        <begin position="242"/>
        <end position="374"/>
    </location>
</feature>
<evidence type="ECO:0000313" key="3">
    <source>
        <dbReference type="EMBL" id="TVU44460.1"/>
    </source>
</evidence>